<dbReference type="InterPro" id="IPR022776">
    <property type="entry name" value="TRM13/UPF0224_CHHC_Znf_dom"/>
</dbReference>
<reference evidence="6 7" key="1">
    <citation type="journal article" date="2024" name="Proc. Natl. Acad. Sci. U.S.A.">
        <title>The genetic regulatory architecture and epigenomic basis for age-related changes in rattlesnake venom.</title>
        <authorList>
            <person name="Hogan M.P."/>
            <person name="Holding M.L."/>
            <person name="Nystrom G.S."/>
            <person name="Colston T.J."/>
            <person name="Bartlett D.A."/>
            <person name="Mason A.J."/>
            <person name="Ellsworth S.A."/>
            <person name="Rautsaw R.M."/>
            <person name="Lawrence K.C."/>
            <person name="Strickland J.L."/>
            <person name="He B."/>
            <person name="Fraser P."/>
            <person name="Margres M.J."/>
            <person name="Gilbert D.M."/>
            <person name="Gibbs H.L."/>
            <person name="Parkinson C.L."/>
            <person name="Rokyta D.R."/>
        </authorList>
    </citation>
    <scope>NUCLEOTIDE SEQUENCE [LARGE SCALE GENOMIC DNA]</scope>
    <source>
        <strain evidence="6">DRR0105</strain>
    </source>
</reference>
<organism evidence="6 7">
    <name type="scientific">Crotalus adamanteus</name>
    <name type="common">Eastern diamondback rattlesnake</name>
    <dbReference type="NCBI Taxonomy" id="8729"/>
    <lineage>
        <taxon>Eukaryota</taxon>
        <taxon>Metazoa</taxon>
        <taxon>Chordata</taxon>
        <taxon>Craniata</taxon>
        <taxon>Vertebrata</taxon>
        <taxon>Euteleostomi</taxon>
        <taxon>Lepidosauria</taxon>
        <taxon>Squamata</taxon>
        <taxon>Bifurcata</taxon>
        <taxon>Unidentata</taxon>
        <taxon>Episquamata</taxon>
        <taxon>Toxicofera</taxon>
        <taxon>Serpentes</taxon>
        <taxon>Colubroidea</taxon>
        <taxon>Viperidae</taxon>
        <taxon>Crotalinae</taxon>
        <taxon>Crotalus</taxon>
    </lineage>
</organism>
<keyword evidence="2" id="KW-0863">Zinc-finger</keyword>
<name>A0AAW1C0Y7_CROAD</name>
<feature type="domain" description="CHHC U11-48K-type" evidence="5">
    <location>
        <begin position="62"/>
        <end position="89"/>
    </location>
</feature>
<evidence type="ECO:0000256" key="2">
    <source>
        <dbReference type="ARBA" id="ARBA00022771"/>
    </source>
</evidence>
<proteinExistence type="predicted"/>
<dbReference type="InterPro" id="IPR036236">
    <property type="entry name" value="Znf_C2H2_sf"/>
</dbReference>
<dbReference type="SUPFAM" id="SSF57667">
    <property type="entry name" value="beta-beta-alpha zinc fingers"/>
    <property type="match status" value="1"/>
</dbReference>
<evidence type="ECO:0000313" key="6">
    <source>
        <dbReference type="EMBL" id="KAK9407412.1"/>
    </source>
</evidence>
<protein>
    <recommendedName>
        <fullName evidence="5">CHHC U11-48K-type domain-containing protein</fullName>
    </recommendedName>
</protein>
<dbReference type="AlphaFoldDB" id="A0AAW1C0Y7"/>
<keyword evidence="1" id="KW-0479">Metal-binding</keyword>
<dbReference type="Proteomes" id="UP001474421">
    <property type="component" value="Unassembled WGS sequence"/>
</dbReference>
<gene>
    <name evidence="6" type="ORF">NXF25_006186</name>
</gene>
<evidence type="ECO:0000259" key="5">
    <source>
        <dbReference type="PROSITE" id="PS51800"/>
    </source>
</evidence>
<sequence>MSANLSLEVILAVHVKQATEAGYLVIANSLLRNKLENKNARSTTTQQPSHCKENNEKIAKKLATCPYNARHRIPKEELNSHLENCENKIPLDVSCGATSLNMGIKEVTGRQSPPSQEDWEADADKSPAPLFVFGKSYSEQKK</sequence>
<evidence type="ECO:0000256" key="1">
    <source>
        <dbReference type="ARBA" id="ARBA00022723"/>
    </source>
</evidence>
<evidence type="ECO:0000313" key="7">
    <source>
        <dbReference type="Proteomes" id="UP001474421"/>
    </source>
</evidence>
<dbReference type="GO" id="GO:0008270">
    <property type="term" value="F:zinc ion binding"/>
    <property type="evidence" value="ECO:0007669"/>
    <property type="project" value="UniProtKB-KW"/>
</dbReference>
<dbReference type="EMBL" id="JAOTOJ010000002">
    <property type="protein sequence ID" value="KAK9407412.1"/>
    <property type="molecule type" value="Genomic_DNA"/>
</dbReference>
<dbReference type="Pfam" id="PF05253">
    <property type="entry name" value="zf-U11-48K"/>
    <property type="match status" value="1"/>
</dbReference>
<keyword evidence="7" id="KW-1185">Reference proteome</keyword>
<dbReference type="PROSITE" id="PS51800">
    <property type="entry name" value="ZF_CHHC_U11_48K"/>
    <property type="match status" value="1"/>
</dbReference>
<evidence type="ECO:0000256" key="4">
    <source>
        <dbReference type="SAM" id="MobiDB-lite"/>
    </source>
</evidence>
<accession>A0AAW1C0Y7</accession>
<comment type="caution">
    <text evidence="6">The sequence shown here is derived from an EMBL/GenBank/DDBJ whole genome shotgun (WGS) entry which is preliminary data.</text>
</comment>
<feature type="region of interest" description="Disordered" evidence="4">
    <location>
        <begin position="105"/>
        <end position="142"/>
    </location>
</feature>
<keyword evidence="3" id="KW-0862">Zinc</keyword>
<evidence type="ECO:0000256" key="3">
    <source>
        <dbReference type="ARBA" id="ARBA00022833"/>
    </source>
</evidence>